<evidence type="ECO:0000313" key="4">
    <source>
        <dbReference type="EMBL" id="MDQ0319678.1"/>
    </source>
</evidence>
<feature type="domain" description="Glycosyltransferase subfamily 4-like N-terminal" evidence="3">
    <location>
        <begin position="15"/>
        <end position="171"/>
    </location>
</feature>
<name>A0ABU0BN44_9HYPH</name>
<dbReference type="CDD" id="cd03801">
    <property type="entry name" value="GT4_PimA-like"/>
    <property type="match status" value="1"/>
</dbReference>
<dbReference type="PANTHER" id="PTHR45947:SF3">
    <property type="entry name" value="SULFOQUINOVOSYL TRANSFERASE SQD2"/>
    <property type="match status" value="1"/>
</dbReference>
<sequence>MKILILSSEFYPFRGGIGTYAMEMAKAASEAGHEVTVVAADYGGAEDQNFPFRILRYPGGQHRMRDIPKKIALVLRLAREEPNFDIVHAADWPFYLPLALSRYRGRSRCILAFHGTEVTFLQHPKRALPLAMLRFWNGWADYVANSTDTAERLRAAFGLTQETVRIARLGVGRAWLSGRRSRQEARQTLAIPPQRFLIASLGRVVPRKGYDLLAEALAQLPPEIAADIEWQIIGPFIRMAYADRLKVATARLACRTIITGELPWEEVALRLSAADLFCLPGQRLEGGGVEGFGLVYLEAGALGLPSLATDIGGISDAIDHGEGGLLVPPNDPAALAGAILELYRNPAERARLAAGALRRAQASSWGKAAAETYGYDSAIPGERDPEIMPMHEALP</sequence>
<evidence type="ECO:0000259" key="2">
    <source>
        <dbReference type="Pfam" id="PF00534"/>
    </source>
</evidence>
<dbReference type="EMBL" id="JAUSVF010000001">
    <property type="protein sequence ID" value="MDQ0319678.1"/>
    <property type="molecule type" value="Genomic_DNA"/>
</dbReference>
<evidence type="ECO:0000259" key="3">
    <source>
        <dbReference type="Pfam" id="PF13439"/>
    </source>
</evidence>
<dbReference type="PANTHER" id="PTHR45947">
    <property type="entry name" value="SULFOQUINOVOSYL TRANSFERASE SQD2"/>
    <property type="match status" value="1"/>
</dbReference>
<dbReference type="RefSeq" id="WP_307228764.1">
    <property type="nucleotide sequence ID" value="NZ_JAUSVF010000001.1"/>
</dbReference>
<comment type="caution">
    <text evidence="4">The sequence shown here is derived from an EMBL/GenBank/DDBJ whole genome shotgun (WGS) entry which is preliminary data.</text>
</comment>
<proteinExistence type="predicted"/>
<feature type="domain" description="Glycosyl transferase family 1" evidence="2">
    <location>
        <begin position="182"/>
        <end position="356"/>
    </location>
</feature>
<dbReference type="Proteomes" id="UP001230207">
    <property type="component" value="Unassembled WGS sequence"/>
</dbReference>
<reference evidence="4 5" key="1">
    <citation type="submission" date="2023-07" db="EMBL/GenBank/DDBJ databases">
        <title>Genomic Encyclopedia of Type Strains, Phase IV (KMG-IV): sequencing the most valuable type-strain genomes for metagenomic binning, comparative biology and taxonomic classification.</title>
        <authorList>
            <person name="Goeker M."/>
        </authorList>
    </citation>
    <scope>NUCLEOTIDE SEQUENCE [LARGE SCALE GENOMIC DNA]</scope>
    <source>
        <strain evidence="4 5">DSM 1112</strain>
    </source>
</reference>
<dbReference type="Pfam" id="PF13439">
    <property type="entry name" value="Glyco_transf_4"/>
    <property type="match status" value="1"/>
</dbReference>
<dbReference type="Pfam" id="PF00534">
    <property type="entry name" value="Glycos_transf_1"/>
    <property type="match status" value="1"/>
</dbReference>
<dbReference type="SUPFAM" id="SSF53756">
    <property type="entry name" value="UDP-Glycosyltransferase/glycogen phosphorylase"/>
    <property type="match status" value="1"/>
</dbReference>
<feature type="region of interest" description="Disordered" evidence="1">
    <location>
        <begin position="376"/>
        <end position="395"/>
    </location>
</feature>
<evidence type="ECO:0000256" key="1">
    <source>
        <dbReference type="SAM" id="MobiDB-lite"/>
    </source>
</evidence>
<dbReference type="InterPro" id="IPR001296">
    <property type="entry name" value="Glyco_trans_1"/>
</dbReference>
<organism evidence="4 5">
    <name type="scientific">Pararhizobium capsulatum DSM 1112</name>
    <dbReference type="NCBI Taxonomy" id="1121113"/>
    <lineage>
        <taxon>Bacteria</taxon>
        <taxon>Pseudomonadati</taxon>
        <taxon>Pseudomonadota</taxon>
        <taxon>Alphaproteobacteria</taxon>
        <taxon>Hyphomicrobiales</taxon>
        <taxon>Rhizobiaceae</taxon>
        <taxon>Rhizobium/Agrobacterium group</taxon>
        <taxon>Pararhizobium</taxon>
    </lineage>
</organism>
<dbReference type="InterPro" id="IPR050194">
    <property type="entry name" value="Glycosyltransferase_grp1"/>
</dbReference>
<dbReference type="InterPro" id="IPR028098">
    <property type="entry name" value="Glyco_trans_4-like_N"/>
</dbReference>
<accession>A0ABU0BN44</accession>
<dbReference type="Gene3D" id="3.40.50.2000">
    <property type="entry name" value="Glycogen Phosphorylase B"/>
    <property type="match status" value="2"/>
</dbReference>
<gene>
    <name evidence="4" type="ORF">QO002_001816</name>
</gene>
<evidence type="ECO:0000313" key="5">
    <source>
        <dbReference type="Proteomes" id="UP001230207"/>
    </source>
</evidence>
<protein>
    <submittedName>
        <fullName evidence="4">Glycosyltransferase involved in cell wall biosynthesis</fullName>
    </submittedName>
</protein>
<keyword evidence="5" id="KW-1185">Reference proteome</keyword>